<organism evidence="2 3">
    <name type="scientific">Dyella psychrodurans</name>
    <dbReference type="NCBI Taxonomy" id="1927960"/>
    <lineage>
        <taxon>Bacteria</taxon>
        <taxon>Pseudomonadati</taxon>
        <taxon>Pseudomonadota</taxon>
        <taxon>Gammaproteobacteria</taxon>
        <taxon>Lysobacterales</taxon>
        <taxon>Rhodanobacteraceae</taxon>
        <taxon>Dyella</taxon>
    </lineage>
</organism>
<dbReference type="Proteomes" id="UP000255334">
    <property type="component" value="Unassembled WGS sequence"/>
</dbReference>
<comment type="caution">
    <text evidence="2">The sequence shown here is derived from an EMBL/GenBank/DDBJ whole genome shotgun (WGS) entry which is preliminary data.</text>
</comment>
<dbReference type="SMART" id="SM00671">
    <property type="entry name" value="SEL1"/>
    <property type="match status" value="1"/>
</dbReference>
<name>A0A370XDP5_9GAMM</name>
<dbReference type="InterPro" id="IPR006597">
    <property type="entry name" value="Sel1-like"/>
</dbReference>
<accession>A0A370XDP5</accession>
<dbReference type="SUPFAM" id="SSF81901">
    <property type="entry name" value="HCP-like"/>
    <property type="match status" value="1"/>
</dbReference>
<protein>
    <submittedName>
        <fullName evidence="2">Sel1 repeat family protein</fullName>
    </submittedName>
</protein>
<dbReference type="AlphaFoldDB" id="A0A370XDP5"/>
<proteinExistence type="predicted"/>
<sequence length="279" mass="30051">MGAFDGNQTHLVTDKQVLHALESMSESSTEGHPDLHGQFGGLIRYEKGDYAGAMKYFLVGARYADKVSQMCIGMMYFYGQGVAKDPATAYAWMALSAERNYPKFVATRDDVWAQINPEQREKANEILKQLTTEYGDAVAKPRMIAQLQQAKLHMTGSLAGFDNNVAAVSLAQFSLNLGVSGSTPRNRDISGIGAAGLDAGDPLPRCDLGTVEGGAITGCGDFWAGNRWNSSKYFKATDSFWNATVTVGPLQNASKSSTSKTPATPQPPWVSQPQDGAHL</sequence>
<feature type="region of interest" description="Disordered" evidence="1">
    <location>
        <begin position="251"/>
        <end position="279"/>
    </location>
</feature>
<reference evidence="2 3" key="1">
    <citation type="submission" date="2018-07" db="EMBL/GenBank/DDBJ databases">
        <title>Dyella monticola sp. nov. and Dyella psychrodurans sp. nov. isolated from monsoon evergreen broad-leaved forest soil of Dinghu Mountain, China.</title>
        <authorList>
            <person name="Gao Z."/>
            <person name="Qiu L."/>
        </authorList>
    </citation>
    <scope>NUCLEOTIDE SEQUENCE [LARGE SCALE GENOMIC DNA]</scope>
    <source>
        <strain evidence="2 3">4MSK11</strain>
    </source>
</reference>
<dbReference type="InterPro" id="IPR011990">
    <property type="entry name" value="TPR-like_helical_dom_sf"/>
</dbReference>
<feature type="compositionally biased region" description="Low complexity" evidence="1">
    <location>
        <begin position="253"/>
        <end position="263"/>
    </location>
</feature>
<keyword evidence="3" id="KW-1185">Reference proteome</keyword>
<gene>
    <name evidence="2" type="ORF">DWU99_03560</name>
</gene>
<evidence type="ECO:0000313" key="2">
    <source>
        <dbReference type="EMBL" id="RDS86345.1"/>
    </source>
</evidence>
<dbReference type="EMBL" id="QRBF01000001">
    <property type="protein sequence ID" value="RDS86345.1"/>
    <property type="molecule type" value="Genomic_DNA"/>
</dbReference>
<evidence type="ECO:0000313" key="3">
    <source>
        <dbReference type="Proteomes" id="UP000255334"/>
    </source>
</evidence>
<evidence type="ECO:0000256" key="1">
    <source>
        <dbReference type="SAM" id="MobiDB-lite"/>
    </source>
</evidence>
<dbReference type="Gene3D" id="1.25.40.10">
    <property type="entry name" value="Tetratricopeptide repeat domain"/>
    <property type="match status" value="1"/>
</dbReference>